<evidence type="ECO:0000313" key="2">
    <source>
        <dbReference type="Proteomes" id="UP001151760"/>
    </source>
</evidence>
<comment type="caution">
    <text evidence="1">The sequence shown here is derived from an EMBL/GenBank/DDBJ whole genome shotgun (WGS) entry which is preliminary data.</text>
</comment>
<evidence type="ECO:0000313" key="1">
    <source>
        <dbReference type="EMBL" id="GJS74361.1"/>
    </source>
</evidence>
<dbReference type="Proteomes" id="UP001151760">
    <property type="component" value="Unassembled WGS sequence"/>
</dbReference>
<sequence>MANLELCDIHNMVAYLKKPEGSEEFHQIVDFLNASHIRTLDTREVELTATIDDKVKIVTEASVRRHLQLANSDGISSLPSTEIFEQLSLMGSPTQTHVADEAAFTGVDVRYGGAATTVTGLEAGQVSGNIDKTPTMPQDSPLPRVNTLGSDEGSLTLQELTVFCTTLSKKVESLETDLKQTKLTYGVAYTKLIKKVKKLENKVKSNQARRRAKIVVSDNEEALEDPSKQGSKISKIDQDPTISLVQHDAEIQGRQEHDMEFKFDLDAAKDVSTAEEDISTTKPVSTAGAVVTIASVDVSTATVSIAKDKDKGIMEESKPVQTKIKLQQEQERLGYKAALRLQDKLEEEERQRIANVQEAASSFNIEEWDDIQAIVDADEELAQRLQAEEREKYSKVEKARLLAELINQRKRYFAAQKAEERRNKPPTQAQQRTYMSNYIKHMGAYTLQQLRSYSFDEIKNLFETTMRRAHTFVPMDSEIKRAIPVLTAGSSNRDAEEELAQEIPKQGMNVEALQTKYPIIDYEIYTEGARKEDLVKLLSLVKEKFNSIEPTKDKEREIWVELKRLVHHVSTKEGIDIYMLIEKEYPLSRGTLTQMLVAKLLVEQDNEMS</sequence>
<reference evidence="1" key="2">
    <citation type="submission" date="2022-01" db="EMBL/GenBank/DDBJ databases">
        <authorList>
            <person name="Yamashiro T."/>
            <person name="Shiraishi A."/>
            <person name="Satake H."/>
            <person name="Nakayama K."/>
        </authorList>
    </citation>
    <scope>NUCLEOTIDE SEQUENCE</scope>
</reference>
<name>A0ABQ4YAL4_9ASTR</name>
<protein>
    <submittedName>
        <fullName evidence="1">Uncharacterized protein</fullName>
    </submittedName>
</protein>
<keyword evidence="2" id="KW-1185">Reference proteome</keyword>
<gene>
    <name evidence="1" type="ORF">Tco_0707202</name>
</gene>
<reference evidence="1" key="1">
    <citation type="journal article" date="2022" name="Int. J. Mol. Sci.">
        <title>Draft Genome of Tanacetum Coccineum: Genomic Comparison of Closely Related Tanacetum-Family Plants.</title>
        <authorList>
            <person name="Yamashiro T."/>
            <person name="Shiraishi A."/>
            <person name="Nakayama K."/>
            <person name="Satake H."/>
        </authorList>
    </citation>
    <scope>NUCLEOTIDE SEQUENCE</scope>
</reference>
<organism evidence="1 2">
    <name type="scientific">Tanacetum coccineum</name>
    <dbReference type="NCBI Taxonomy" id="301880"/>
    <lineage>
        <taxon>Eukaryota</taxon>
        <taxon>Viridiplantae</taxon>
        <taxon>Streptophyta</taxon>
        <taxon>Embryophyta</taxon>
        <taxon>Tracheophyta</taxon>
        <taxon>Spermatophyta</taxon>
        <taxon>Magnoliopsida</taxon>
        <taxon>eudicotyledons</taxon>
        <taxon>Gunneridae</taxon>
        <taxon>Pentapetalae</taxon>
        <taxon>asterids</taxon>
        <taxon>campanulids</taxon>
        <taxon>Asterales</taxon>
        <taxon>Asteraceae</taxon>
        <taxon>Asteroideae</taxon>
        <taxon>Anthemideae</taxon>
        <taxon>Anthemidinae</taxon>
        <taxon>Tanacetum</taxon>
    </lineage>
</organism>
<accession>A0ABQ4YAL4</accession>
<proteinExistence type="predicted"/>
<dbReference type="EMBL" id="BQNB010010226">
    <property type="protein sequence ID" value="GJS74361.1"/>
    <property type="molecule type" value="Genomic_DNA"/>
</dbReference>